<evidence type="ECO:0000256" key="1">
    <source>
        <dbReference type="SAM" id="MobiDB-lite"/>
    </source>
</evidence>
<proteinExistence type="predicted"/>
<dbReference type="RefSeq" id="WP_386189143.1">
    <property type="nucleotide sequence ID" value="NZ_JBHSBC010000008.1"/>
</dbReference>
<reference evidence="3" key="1">
    <citation type="journal article" date="2019" name="Int. J. Syst. Evol. Microbiol.">
        <title>The Global Catalogue of Microorganisms (GCM) 10K type strain sequencing project: providing services to taxonomists for standard genome sequencing and annotation.</title>
        <authorList>
            <consortium name="The Broad Institute Genomics Platform"/>
            <consortium name="The Broad Institute Genome Sequencing Center for Infectious Disease"/>
            <person name="Wu L."/>
            <person name="Ma J."/>
        </authorList>
    </citation>
    <scope>NUCLEOTIDE SEQUENCE [LARGE SCALE GENOMIC DNA]</scope>
    <source>
        <strain evidence="3">TBRC 7912</strain>
    </source>
</reference>
<comment type="caution">
    <text evidence="2">The sequence shown here is derived from an EMBL/GenBank/DDBJ whole genome shotgun (WGS) entry which is preliminary data.</text>
</comment>
<dbReference type="EMBL" id="JBHSBC010000008">
    <property type="protein sequence ID" value="MFC3980179.1"/>
    <property type="molecule type" value="Genomic_DNA"/>
</dbReference>
<gene>
    <name evidence="2" type="ORF">ACFOYY_08620</name>
</gene>
<organism evidence="2 3">
    <name type="scientific">Streptosporangium jomthongense</name>
    <dbReference type="NCBI Taxonomy" id="1193683"/>
    <lineage>
        <taxon>Bacteria</taxon>
        <taxon>Bacillati</taxon>
        <taxon>Actinomycetota</taxon>
        <taxon>Actinomycetes</taxon>
        <taxon>Streptosporangiales</taxon>
        <taxon>Streptosporangiaceae</taxon>
        <taxon>Streptosporangium</taxon>
    </lineage>
</organism>
<feature type="compositionally biased region" description="Basic and acidic residues" evidence="1">
    <location>
        <begin position="25"/>
        <end position="46"/>
    </location>
</feature>
<dbReference type="Proteomes" id="UP001595698">
    <property type="component" value="Unassembled WGS sequence"/>
</dbReference>
<evidence type="ECO:0000313" key="3">
    <source>
        <dbReference type="Proteomes" id="UP001595698"/>
    </source>
</evidence>
<evidence type="ECO:0000313" key="2">
    <source>
        <dbReference type="EMBL" id="MFC3980179.1"/>
    </source>
</evidence>
<accession>A0ABV8EX88</accession>
<name>A0ABV8EX88_9ACTN</name>
<keyword evidence="3" id="KW-1185">Reference proteome</keyword>
<sequence length="46" mass="5051">MTTTPRPHGDGESALTSDEPELLDVDEHGDALDDPEYRELLGLDDL</sequence>
<protein>
    <submittedName>
        <fullName evidence="2">Uncharacterized protein</fullName>
    </submittedName>
</protein>
<feature type="region of interest" description="Disordered" evidence="1">
    <location>
        <begin position="1"/>
        <end position="46"/>
    </location>
</feature>